<keyword evidence="2" id="KW-1185">Reference proteome</keyword>
<accession>A0ABQ6K663</accession>
<gene>
    <name evidence="1" type="ORF">GCM10025881_29260</name>
</gene>
<evidence type="ECO:0000313" key="2">
    <source>
        <dbReference type="Proteomes" id="UP001157034"/>
    </source>
</evidence>
<evidence type="ECO:0000313" key="1">
    <source>
        <dbReference type="EMBL" id="GMA96102.1"/>
    </source>
</evidence>
<protein>
    <submittedName>
        <fullName evidence="1">Uncharacterized protein</fullName>
    </submittedName>
</protein>
<reference evidence="2" key="1">
    <citation type="journal article" date="2019" name="Int. J. Syst. Evol. Microbiol.">
        <title>The Global Catalogue of Microorganisms (GCM) 10K type strain sequencing project: providing services to taxonomists for standard genome sequencing and annotation.</title>
        <authorList>
            <consortium name="The Broad Institute Genomics Platform"/>
            <consortium name="The Broad Institute Genome Sequencing Center for Infectious Disease"/>
            <person name="Wu L."/>
            <person name="Ma J."/>
        </authorList>
    </citation>
    <scope>NUCLEOTIDE SEQUENCE [LARGE SCALE GENOMIC DNA]</scope>
    <source>
        <strain evidence="2">NBRC 108894</strain>
    </source>
</reference>
<dbReference type="Proteomes" id="UP001157034">
    <property type="component" value="Unassembled WGS sequence"/>
</dbReference>
<sequence>MAAPDVQAAAKSYYGLSLFSKLDKARTTLPLNGDKVQAMYDKWNQLIGSQK</sequence>
<dbReference type="RefSeq" id="WP_284254742.1">
    <property type="nucleotide sequence ID" value="NZ_BSVB01000001.1"/>
</dbReference>
<comment type="caution">
    <text evidence="1">The sequence shown here is derived from an EMBL/GenBank/DDBJ whole genome shotgun (WGS) entry which is preliminary data.</text>
</comment>
<proteinExistence type="predicted"/>
<dbReference type="EMBL" id="BSVB01000001">
    <property type="protein sequence ID" value="GMA96102.1"/>
    <property type="molecule type" value="Genomic_DNA"/>
</dbReference>
<organism evidence="1 2">
    <name type="scientific">Pseudolysinimonas kribbensis</name>
    <dbReference type="NCBI Taxonomy" id="433641"/>
    <lineage>
        <taxon>Bacteria</taxon>
        <taxon>Bacillati</taxon>
        <taxon>Actinomycetota</taxon>
        <taxon>Actinomycetes</taxon>
        <taxon>Micrococcales</taxon>
        <taxon>Microbacteriaceae</taxon>
        <taxon>Pseudolysinimonas</taxon>
    </lineage>
</organism>
<name>A0ABQ6K663_9MICO</name>